<reference evidence="2" key="1">
    <citation type="submission" date="2002-09" db="EMBL/GenBank/DDBJ databases">
        <title>Oryza sativa nipponbare(GA3) genomic DNA, chromosome 8, BAC clone:OSJNBa0028A18.</title>
        <authorList>
            <person name="Sasaki T."/>
            <person name="Matsumoto T."/>
            <person name="Katayose Y."/>
        </authorList>
    </citation>
    <scope>NUCLEOTIDE SEQUENCE</scope>
</reference>
<feature type="compositionally biased region" description="Gly residues" evidence="1">
    <location>
        <begin position="136"/>
        <end position="152"/>
    </location>
</feature>
<evidence type="ECO:0000313" key="3">
    <source>
        <dbReference type="EMBL" id="EAZ42447.1"/>
    </source>
</evidence>
<reference evidence="3" key="3">
    <citation type="journal article" date="2005" name="PLoS Biol.">
        <title>The genomes of Oryza sativa: a history of duplications.</title>
        <authorList>
            <person name="Yu J."/>
            <person name="Wang J."/>
            <person name="Lin W."/>
            <person name="Li S."/>
            <person name="Li H."/>
            <person name="Zhou J."/>
            <person name="Ni P."/>
            <person name="Dong W."/>
            <person name="Hu S."/>
            <person name="Zeng C."/>
            <person name="Zhang J."/>
            <person name="Zhang Y."/>
            <person name="Li R."/>
            <person name="Xu Z."/>
            <person name="Li S."/>
            <person name="Li X."/>
            <person name="Zheng H."/>
            <person name="Cong L."/>
            <person name="Lin L."/>
            <person name="Yin J."/>
            <person name="Geng J."/>
            <person name="Li G."/>
            <person name="Shi J."/>
            <person name="Liu J."/>
            <person name="Lv H."/>
            <person name="Li J."/>
            <person name="Wang J."/>
            <person name="Deng Y."/>
            <person name="Ran L."/>
            <person name="Shi X."/>
            <person name="Wang X."/>
            <person name="Wu Q."/>
            <person name="Li C."/>
            <person name="Ren X."/>
            <person name="Wang J."/>
            <person name="Wang X."/>
            <person name="Li D."/>
            <person name="Liu D."/>
            <person name="Zhang X."/>
            <person name="Ji Z."/>
            <person name="Zhao W."/>
            <person name="Sun Y."/>
            <person name="Zhang Z."/>
            <person name="Bao J."/>
            <person name="Han Y."/>
            <person name="Dong L."/>
            <person name="Ji J."/>
            <person name="Chen P."/>
            <person name="Wu S."/>
            <person name="Liu J."/>
            <person name="Xiao Y."/>
            <person name="Bu D."/>
            <person name="Tan J."/>
            <person name="Yang L."/>
            <person name="Ye C."/>
            <person name="Zhang J."/>
            <person name="Xu J."/>
            <person name="Zhou Y."/>
            <person name="Yu Y."/>
            <person name="Zhang B."/>
            <person name="Zhuang S."/>
            <person name="Wei H."/>
            <person name="Liu B."/>
            <person name="Lei M."/>
            <person name="Yu H."/>
            <person name="Li Y."/>
            <person name="Xu H."/>
            <person name="Wei S."/>
            <person name="He X."/>
            <person name="Fang L."/>
            <person name="Zhang Z."/>
            <person name="Zhang Y."/>
            <person name="Huang X."/>
            <person name="Su Z."/>
            <person name="Tong W."/>
            <person name="Li J."/>
            <person name="Tong Z."/>
            <person name="Li S."/>
            <person name="Ye J."/>
            <person name="Wang L."/>
            <person name="Fang L."/>
            <person name="Lei T."/>
            <person name="Chen C."/>
            <person name="Chen H."/>
            <person name="Xu Z."/>
            <person name="Li H."/>
            <person name="Huang H."/>
            <person name="Zhang F."/>
            <person name="Xu H."/>
            <person name="Li N."/>
            <person name="Zhao C."/>
            <person name="Li S."/>
            <person name="Dong L."/>
            <person name="Huang Y."/>
            <person name="Li L."/>
            <person name="Xi Y."/>
            <person name="Qi Q."/>
            <person name="Li W."/>
            <person name="Zhang B."/>
            <person name="Hu W."/>
            <person name="Zhang Y."/>
            <person name="Tian X."/>
            <person name="Jiao Y."/>
            <person name="Liang X."/>
            <person name="Jin J."/>
            <person name="Gao L."/>
            <person name="Zheng W."/>
            <person name="Hao B."/>
            <person name="Liu S."/>
            <person name="Wang W."/>
            <person name="Yuan L."/>
            <person name="Cao M."/>
            <person name="McDermott J."/>
            <person name="Samudrala R."/>
            <person name="Wang J."/>
            <person name="Wong G.K."/>
            <person name="Yang H."/>
        </authorList>
    </citation>
    <scope>NUCLEOTIDE SEQUENCE [LARGE SCALE GENOMIC DNA]</scope>
</reference>
<accession>Q6YX59</accession>
<dbReference type="AlphaFoldDB" id="Q6YX59"/>
<feature type="region of interest" description="Disordered" evidence="1">
    <location>
        <begin position="131"/>
        <end position="155"/>
    </location>
</feature>
<sequence>MSGGWDADPRPPTLWRRDPVGEAWEASGSRCGSRWRPDPASRRPDPASDGREAAASGGPDADPRPLISWRPDPVGGGGGGVRQSVGEALAAGRRAGRGSTSPNLVEAGSSGGDGGGVRQSMGEVLAAGFGVRWPGGRRGVGGGGGRRSGGGETWEVGRKKREVETVGREEVRERVEEEERLVGRRKREEEIRPGGGWVVGPLGGW</sequence>
<dbReference type="Proteomes" id="UP000007752">
    <property type="component" value="Chromosome 8"/>
</dbReference>
<organism evidence="3">
    <name type="scientific">Oryza sativa subsp. japonica</name>
    <name type="common">Rice</name>
    <dbReference type="NCBI Taxonomy" id="39947"/>
    <lineage>
        <taxon>Eukaryota</taxon>
        <taxon>Viridiplantae</taxon>
        <taxon>Streptophyta</taxon>
        <taxon>Embryophyta</taxon>
        <taxon>Tracheophyta</taxon>
        <taxon>Spermatophyta</taxon>
        <taxon>Magnoliopsida</taxon>
        <taxon>Liliopsida</taxon>
        <taxon>Poales</taxon>
        <taxon>Poaceae</taxon>
        <taxon>BOP clade</taxon>
        <taxon>Oryzoideae</taxon>
        <taxon>Oryzeae</taxon>
        <taxon>Oryzinae</taxon>
        <taxon>Oryza</taxon>
        <taxon>Oryza sativa</taxon>
    </lineage>
</organism>
<evidence type="ECO:0000313" key="2">
    <source>
        <dbReference type="EMBL" id="BAD03844.1"/>
    </source>
</evidence>
<evidence type="ECO:0000256" key="1">
    <source>
        <dbReference type="SAM" id="MobiDB-lite"/>
    </source>
</evidence>
<feature type="compositionally biased region" description="Basic and acidic residues" evidence="1">
    <location>
        <begin position="35"/>
        <end position="52"/>
    </location>
</feature>
<dbReference type="EMBL" id="CM000145">
    <property type="protein sequence ID" value="EAZ42447.1"/>
    <property type="molecule type" value="Genomic_DNA"/>
</dbReference>
<dbReference type="EMBL" id="AP005726">
    <property type="protein sequence ID" value="BAD03844.1"/>
    <property type="molecule type" value="Genomic_DNA"/>
</dbReference>
<accession>A3BSA8</accession>
<reference evidence="3" key="5">
    <citation type="submission" date="2008-12" db="EMBL/GenBank/DDBJ databases">
        <title>Improved gene annotation of the rice (Oryza sativa) genomes.</title>
        <authorList>
            <person name="Wang J."/>
            <person name="Li R."/>
            <person name="Fan W."/>
            <person name="Huang Q."/>
            <person name="Zhang J."/>
            <person name="Zhou Y."/>
            <person name="Hu Y."/>
            <person name="Zi S."/>
            <person name="Li J."/>
            <person name="Ni P."/>
            <person name="Zheng H."/>
            <person name="Zhang Y."/>
            <person name="Zhao M."/>
            <person name="Hao Q."/>
            <person name="McDermott J."/>
            <person name="Samudrala R."/>
            <person name="Kristiansen K."/>
            <person name="Wong G.K.-S."/>
        </authorList>
    </citation>
    <scope>NUCLEOTIDE SEQUENCE</scope>
</reference>
<gene>
    <name evidence="3" type="ORF">OsJ_27020</name>
    <name evidence="2" type="ORF">OSJNBa0028A18.27</name>
</gene>
<reference evidence="4" key="2">
    <citation type="journal article" date="2005" name="Nature">
        <title>The map-based sequence of the rice genome.</title>
        <authorList>
            <consortium name="International rice genome sequencing project (IRGSP)"/>
            <person name="Matsumoto T."/>
            <person name="Wu J."/>
            <person name="Kanamori H."/>
            <person name="Katayose Y."/>
            <person name="Fujisawa M."/>
            <person name="Namiki N."/>
            <person name="Mizuno H."/>
            <person name="Yamamoto K."/>
            <person name="Antonio B.A."/>
            <person name="Baba T."/>
            <person name="Sakata K."/>
            <person name="Nagamura Y."/>
            <person name="Aoki H."/>
            <person name="Arikawa K."/>
            <person name="Arita K."/>
            <person name="Bito T."/>
            <person name="Chiden Y."/>
            <person name="Fujitsuka N."/>
            <person name="Fukunaka R."/>
            <person name="Hamada M."/>
            <person name="Harada C."/>
            <person name="Hayashi A."/>
            <person name="Hijishita S."/>
            <person name="Honda M."/>
            <person name="Hosokawa S."/>
            <person name="Ichikawa Y."/>
            <person name="Idonuma A."/>
            <person name="Iijima M."/>
            <person name="Ikeda M."/>
            <person name="Ikeno M."/>
            <person name="Ito K."/>
            <person name="Ito S."/>
            <person name="Ito T."/>
            <person name="Ito Y."/>
            <person name="Ito Y."/>
            <person name="Iwabuchi A."/>
            <person name="Kamiya K."/>
            <person name="Karasawa W."/>
            <person name="Kurita K."/>
            <person name="Katagiri S."/>
            <person name="Kikuta A."/>
            <person name="Kobayashi H."/>
            <person name="Kobayashi N."/>
            <person name="Machita K."/>
            <person name="Maehara T."/>
            <person name="Masukawa M."/>
            <person name="Mizubayashi T."/>
            <person name="Mukai Y."/>
            <person name="Nagasaki H."/>
            <person name="Nagata Y."/>
            <person name="Naito S."/>
            <person name="Nakashima M."/>
            <person name="Nakama Y."/>
            <person name="Nakamichi Y."/>
            <person name="Nakamura M."/>
            <person name="Meguro A."/>
            <person name="Negishi M."/>
            <person name="Ohta I."/>
            <person name="Ohta T."/>
            <person name="Okamoto M."/>
            <person name="Ono N."/>
            <person name="Saji S."/>
            <person name="Sakaguchi M."/>
            <person name="Sakai K."/>
            <person name="Shibata M."/>
            <person name="Shimokawa T."/>
            <person name="Song J."/>
            <person name="Takazaki Y."/>
            <person name="Terasawa K."/>
            <person name="Tsugane M."/>
            <person name="Tsuji K."/>
            <person name="Ueda S."/>
            <person name="Waki K."/>
            <person name="Yamagata H."/>
            <person name="Yamamoto M."/>
            <person name="Yamamoto S."/>
            <person name="Yamane H."/>
            <person name="Yoshiki S."/>
            <person name="Yoshihara R."/>
            <person name="Yukawa K."/>
            <person name="Zhong H."/>
            <person name="Yano M."/>
            <person name="Yuan Q."/>
            <person name="Ouyang S."/>
            <person name="Liu J."/>
            <person name="Jones K.M."/>
            <person name="Gansberger K."/>
            <person name="Moffat K."/>
            <person name="Hill J."/>
            <person name="Bera J."/>
            <person name="Fadrosh D."/>
            <person name="Jin S."/>
            <person name="Johri S."/>
            <person name="Kim M."/>
            <person name="Overton L."/>
            <person name="Reardon M."/>
            <person name="Tsitrin T."/>
            <person name="Vuong H."/>
            <person name="Weaver B."/>
            <person name="Ciecko A."/>
            <person name="Tallon L."/>
            <person name="Jackson J."/>
            <person name="Pai G."/>
            <person name="Aken S.V."/>
            <person name="Utterback T."/>
            <person name="Reidmuller S."/>
            <person name="Feldblyum T."/>
            <person name="Hsiao J."/>
            <person name="Zismann V."/>
            <person name="Iobst S."/>
            <person name="de Vazeille A.R."/>
            <person name="Buell C.R."/>
            <person name="Ying K."/>
            <person name="Li Y."/>
            <person name="Lu T."/>
            <person name="Huang Y."/>
            <person name="Zhao Q."/>
            <person name="Feng Q."/>
            <person name="Zhang L."/>
            <person name="Zhu J."/>
            <person name="Weng Q."/>
            <person name="Mu J."/>
            <person name="Lu Y."/>
            <person name="Fan D."/>
            <person name="Liu Y."/>
            <person name="Guan J."/>
            <person name="Zhang Y."/>
            <person name="Yu S."/>
            <person name="Liu X."/>
            <person name="Zhang Y."/>
            <person name="Hong G."/>
            <person name="Han B."/>
            <person name="Choisne N."/>
            <person name="Demange N."/>
            <person name="Orjeda G."/>
            <person name="Samain S."/>
            <person name="Cattolico L."/>
            <person name="Pelletier E."/>
            <person name="Couloux A."/>
            <person name="Segurens B."/>
            <person name="Wincker P."/>
            <person name="D'Hont A."/>
            <person name="Scarpelli C."/>
            <person name="Weissenbach J."/>
            <person name="Salanoubat M."/>
            <person name="Quetier F."/>
            <person name="Yu Y."/>
            <person name="Kim H.R."/>
            <person name="Rambo T."/>
            <person name="Currie J."/>
            <person name="Collura K."/>
            <person name="Luo M."/>
            <person name="Yang T."/>
            <person name="Ammiraju J.S.S."/>
            <person name="Engler F."/>
            <person name="Soderlund C."/>
            <person name="Wing R.A."/>
            <person name="Palmer L.E."/>
            <person name="de la Bastide M."/>
            <person name="Spiegel L."/>
            <person name="Nascimento L."/>
            <person name="Zutavern T."/>
            <person name="O'Shaughnessy A."/>
            <person name="Dike S."/>
            <person name="Dedhia N."/>
            <person name="Preston R."/>
            <person name="Balija V."/>
            <person name="McCombie W.R."/>
            <person name="Chow T."/>
            <person name="Chen H."/>
            <person name="Chung M."/>
            <person name="Chen C."/>
            <person name="Shaw J."/>
            <person name="Wu H."/>
            <person name="Hsiao K."/>
            <person name="Chao Y."/>
            <person name="Chu M."/>
            <person name="Cheng C."/>
            <person name="Hour A."/>
            <person name="Lee P."/>
            <person name="Lin S."/>
            <person name="Lin Y."/>
            <person name="Liou J."/>
            <person name="Liu S."/>
            <person name="Hsing Y."/>
            <person name="Raghuvanshi S."/>
            <person name="Mohanty A."/>
            <person name="Bharti A.K."/>
            <person name="Gaur A."/>
            <person name="Gupta V."/>
            <person name="Kumar D."/>
            <person name="Ravi V."/>
            <person name="Vij S."/>
            <person name="Kapur A."/>
            <person name="Khurana P."/>
            <person name="Khurana P."/>
            <person name="Khurana J.P."/>
            <person name="Tyagi A.K."/>
            <person name="Gaikwad K."/>
            <person name="Singh A."/>
            <person name="Dalal V."/>
            <person name="Srivastava S."/>
            <person name="Dixit A."/>
            <person name="Pal A.K."/>
            <person name="Ghazi I.A."/>
            <person name="Yadav M."/>
            <person name="Pandit A."/>
            <person name="Bhargava A."/>
            <person name="Sureshbabu K."/>
            <person name="Batra K."/>
            <person name="Sharma T.R."/>
            <person name="Mohapatra T."/>
            <person name="Singh N.K."/>
            <person name="Messing J."/>
            <person name="Nelson A.B."/>
            <person name="Fuks G."/>
            <person name="Kavchok S."/>
            <person name="Keizer G."/>
            <person name="Linton E."/>
            <person name="Llaca V."/>
            <person name="Song R."/>
            <person name="Tanyolac B."/>
            <person name="Young S."/>
            <person name="Ho-Il K."/>
            <person name="Hahn J.H."/>
            <person name="Sangsakoo G."/>
            <person name="Vanavichit A."/>
            <person name="de Mattos Luiz.A.T."/>
            <person name="Zimmer P.D."/>
            <person name="Malone G."/>
            <person name="Dellagostin O."/>
            <person name="de Oliveira A.C."/>
            <person name="Bevan M."/>
            <person name="Bancroft I."/>
            <person name="Minx P."/>
            <person name="Cordum H."/>
            <person name="Wilson R."/>
            <person name="Cheng Z."/>
            <person name="Jin W."/>
            <person name="Jiang J."/>
            <person name="Leong S.A."/>
            <person name="Iwama H."/>
            <person name="Gojobori T."/>
            <person name="Itoh T."/>
            <person name="Niimura Y."/>
            <person name="Fujii Y."/>
            <person name="Habara T."/>
            <person name="Sakai H."/>
            <person name="Sato Y."/>
            <person name="Wilson G."/>
            <person name="Kumar K."/>
            <person name="McCouch S."/>
            <person name="Juretic N."/>
            <person name="Hoen D."/>
            <person name="Wright S."/>
            <person name="Bruskiewich R."/>
            <person name="Bureau T."/>
            <person name="Miyao A."/>
            <person name="Hirochika H."/>
            <person name="Nishikawa T."/>
            <person name="Kadowaki K."/>
            <person name="Sugiura M."/>
            <person name="Burr B."/>
            <person name="Sasaki T."/>
        </authorList>
    </citation>
    <scope>NUCLEOTIDE SEQUENCE [LARGE SCALE GENOMIC DNA]</scope>
    <source>
        <strain evidence="4">cv. Nipponbare</strain>
    </source>
</reference>
<evidence type="ECO:0000313" key="4">
    <source>
        <dbReference type="Proteomes" id="UP000000763"/>
    </source>
</evidence>
<reference evidence="4" key="4">
    <citation type="journal article" date="2008" name="Nucleic Acids Res.">
        <title>The rice annotation project database (RAP-DB): 2008 update.</title>
        <authorList>
            <consortium name="The rice annotation project (RAP)"/>
        </authorList>
    </citation>
    <scope>GENOME REANNOTATION</scope>
    <source>
        <strain evidence="4">cv. Nipponbare</strain>
    </source>
</reference>
<name>Q6YX59_ORYSJ</name>
<feature type="region of interest" description="Disordered" evidence="1">
    <location>
        <begin position="1"/>
        <end position="119"/>
    </location>
</feature>
<protein>
    <submittedName>
        <fullName evidence="3">Uncharacterized protein</fullName>
    </submittedName>
</protein>
<proteinExistence type="predicted"/>
<dbReference type="Proteomes" id="UP000000763">
    <property type="component" value="Chromosome 8"/>
</dbReference>